<evidence type="ECO:0000256" key="14">
    <source>
        <dbReference type="SAM" id="SignalP"/>
    </source>
</evidence>
<evidence type="ECO:0000256" key="11">
    <source>
        <dbReference type="ARBA" id="ARBA00023180"/>
    </source>
</evidence>
<dbReference type="AlphaFoldDB" id="A0AAP0RG69"/>
<evidence type="ECO:0000256" key="9">
    <source>
        <dbReference type="ARBA" id="ARBA00022989"/>
    </source>
</evidence>
<dbReference type="InterPro" id="IPR001245">
    <property type="entry name" value="Ser-Thr/Tyr_kinase_cat_dom"/>
</dbReference>
<keyword evidence="7" id="KW-0418">Kinase</keyword>
<dbReference type="InterPro" id="IPR024788">
    <property type="entry name" value="Malectin-like_Carb-bd_dom"/>
</dbReference>
<evidence type="ECO:0000256" key="6">
    <source>
        <dbReference type="ARBA" id="ARBA00022741"/>
    </source>
</evidence>
<dbReference type="Proteomes" id="UP001415857">
    <property type="component" value="Unassembled WGS sequence"/>
</dbReference>
<dbReference type="PROSITE" id="PS00107">
    <property type="entry name" value="PROTEIN_KINASE_ATP"/>
    <property type="match status" value="1"/>
</dbReference>
<feature type="binding site" evidence="12">
    <location>
        <position position="552"/>
    </location>
    <ligand>
        <name>ATP</name>
        <dbReference type="ChEBI" id="CHEBI:30616"/>
    </ligand>
</feature>
<evidence type="ECO:0000313" key="16">
    <source>
        <dbReference type="EMBL" id="KAK9277242.1"/>
    </source>
</evidence>
<dbReference type="EMBL" id="JBBPBK010000010">
    <property type="protein sequence ID" value="KAK9277242.1"/>
    <property type="molecule type" value="Genomic_DNA"/>
</dbReference>
<dbReference type="GO" id="GO:0016020">
    <property type="term" value="C:membrane"/>
    <property type="evidence" value="ECO:0007669"/>
    <property type="project" value="UniProtKB-SubCell"/>
</dbReference>
<keyword evidence="2" id="KW-0723">Serine/threonine-protein kinase</keyword>
<dbReference type="SUPFAM" id="SSF56112">
    <property type="entry name" value="Protein kinase-like (PK-like)"/>
    <property type="match status" value="1"/>
</dbReference>
<evidence type="ECO:0000313" key="17">
    <source>
        <dbReference type="Proteomes" id="UP001415857"/>
    </source>
</evidence>
<evidence type="ECO:0000256" key="12">
    <source>
        <dbReference type="PROSITE-ProRule" id="PRU10141"/>
    </source>
</evidence>
<keyword evidence="17" id="KW-1185">Reference proteome</keyword>
<reference evidence="16 17" key="1">
    <citation type="journal article" date="2024" name="Plant J.">
        <title>Genome sequences and population genomics reveal climatic adaptation and genomic divergence between two closely related sweetgum species.</title>
        <authorList>
            <person name="Xu W.Q."/>
            <person name="Ren C.Q."/>
            <person name="Zhang X.Y."/>
            <person name="Comes H.P."/>
            <person name="Liu X.H."/>
            <person name="Li Y.G."/>
            <person name="Kettle C.J."/>
            <person name="Jalonen R."/>
            <person name="Gaisberger H."/>
            <person name="Ma Y.Z."/>
            <person name="Qiu Y.X."/>
        </authorList>
    </citation>
    <scope>NUCLEOTIDE SEQUENCE [LARGE SCALE GENOMIC DNA]</scope>
    <source>
        <strain evidence="16">Hangzhou</strain>
    </source>
</reference>
<dbReference type="GO" id="GO:0004714">
    <property type="term" value="F:transmembrane receptor protein tyrosine kinase activity"/>
    <property type="evidence" value="ECO:0007669"/>
    <property type="project" value="InterPro"/>
</dbReference>
<name>A0AAP0RG69_LIQFO</name>
<proteinExistence type="predicted"/>
<dbReference type="GO" id="GO:0005524">
    <property type="term" value="F:ATP binding"/>
    <property type="evidence" value="ECO:0007669"/>
    <property type="project" value="UniProtKB-UniRule"/>
</dbReference>
<sequence length="822" mass="91374">MKKPHNDQSRHLSFPLLYLFILNSHLITSATADNMSYASAEKVLLDCGSSESSVFNGKNWIGEVNSKFMPSASDGTTTTGVASNPDPEVPKVPYITARIIYSSFTYAFPLSPGPKFIRLYFHVASYSGLNPSKAYFSVVAGRYTLLSDFRPSVTADSLNSTHFTRDFSVYVKEGRLNITFNPSPTTSNAFAFVNGIEIFSMPLNLYIPHGNGSLPFIGQHDPFIIHDDETALEMLYQVNVGVLLERVITSIFGAWIDDLSYISGSQHGISVDSRNLFNAFNYTSGILLDYAAPLGMYSSARTMENDETFNVNYNLTWTFPVDSGFKYLVRLHFCEISFEVTQVNQRVFNVYINNQTAENALDLVALTGAPFVTVYRDYVVMVPNGTKNKQDLWLALHPNMESKPKYANAILNGIEILKLSDGSNNLAAYERLVNEPPAKKRRPFIIIVGGVFGGIAGLFLICYTVVHIARNGGKRVSVCAARVSQFSTADRHRNANVPVIKSSSSDLCRQFSLAEIRAATNNMDEALVIGSGGFGRVYRGFVDGEVTQVAIKRGNPQSNQGVREFHNEIDLLSTFHHTHLVSLIGYCQEDREMILVYEYMARGTLRDHLYKTRNPPLLWIQRLKICIGAARGLHYLHTGAKYSIIHRDVKSTNILLDEAWVAKVSDFGLSRVGSVTASCSHVSTEVKGTFGYLDPEYYRRRRLTEKSDVYSFGVVLFEVLCNRPAVTAVEQEDEEASLAEWALHCHQSGSIDRMIDANLRGTIGSECLVVYVEIAAKCLAHKGIERPSMGEVLKNLEHALTLQGSVDAHADGPLKVEHQLVR</sequence>
<dbReference type="Gene3D" id="3.30.200.20">
    <property type="entry name" value="Phosphorylase Kinase, domain 1"/>
    <property type="match status" value="1"/>
</dbReference>
<evidence type="ECO:0000256" key="3">
    <source>
        <dbReference type="ARBA" id="ARBA00022679"/>
    </source>
</evidence>
<organism evidence="16 17">
    <name type="scientific">Liquidambar formosana</name>
    <name type="common">Formosan gum</name>
    <dbReference type="NCBI Taxonomy" id="63359"/>
    <lineage>
        <taxon>Eukaryota</taxon>
        <taxon>Viridiplantae</taxon>
        <taxon>Streptophyta</taxon>
        <taxon>Embryophyta</taxon>
        <taxon>Tracheophyta</taxon>
        <taxon>Spermatophyta</taxon>
        <taxon>Magnoliopsida</taxon>
        <taxon>eudicotyledons</taxon>
        <taxon>Gunneridae</taxon>
        <taxon>Pentapetalae</taxon>
        <taxon>Saxifragales</taxon>
        <taxon>Altingiaceae</taxon>
        <taxon>Liquidambar</taxon>
    </lineage>
</organism>
<dbReference type="GO" id="GO:0010038">
    <property type="term" value="P:response to metal ion"/>
    <property type="evidence" value="ECO:0007669"/>
    <property type="project" value="UniProtKB-ARBA"/>
</dbReference>
<gene>
    <name evidence="16" type="ORF">L1049_006781</name>
</gene>
<keyword evidence="11" id="KW-0325">Glycoprotein</keyword>
<feature type="transmembrane region" description="Helical" evidence="13">
    <location>
        <begin position="444"/>
        <end position="466"/>
    </location>
</feature>
<protein>
    <recommendedName>
        <fullName evidence="15">Protein kinase domain-containing protein</fullName>
    </recommendedName>
</protein>
<evidence type="ECO:0000256" key="13">
    <source>
        <dbReference type="SAM" id="Phobius"/>
    </source>
</evidence>
<feature type="signal peptide" evidence="14">
    <location>
        <begin position="1"/>
        <end position="32"/>
    </location>
</feature>
<dbReference type="GO" id="GO:0004674">
    <property type="term" value="F:protein serine/threonine kinase activity"/>
    <property type="evidence" value="ECO:0007669"/>
    <property type="project" value="UniProtKB-KW"/>
</dbReference>
<dbReference type="FunFam" id="3.30.200.20:FF:000039">
    <property type="entry name" value="receptor-like protein kinase FERONIA"/>
    <property type="match status" value="1"/>
</dbReference>
<dbReference type="InterPro" id="IPR017441">
    <property type="entry name" value="Protein_kinase_ATP_BS"/>
</dbReference>
<dbReference type="Gene3D" id="2.60.120.430">
    <property type="entry name" value="Galactose-binding lectin"/>
    <property type="match status" value="2"/>
</dbReference>
<evidence type="ECO:0000256" key="1">
    <source>
        <dbReference type="ARBA" id="ARBA00004479"/>
    </source>
</evidence>
<dbReference type="FunFam" id="1.10.510.10:FF:000252">
    <property type="entry name" value="Receptor-like protein kinase FERONIA"/>
    <property type="match status" value="1"/>
</dbReference>
<dbReference type="InterPro" id="IPR045272">
    <property type="entry name" value="ANXUR1/2-like"/>
</dbReference>
<comment type="caution">
    <text evidence="16">The sequence shown here is derived from an EMBL/GenBank/DDBJ whole genome shotgun (WGS) entry which is preliminary data.</text>
</comment>
<evidence type="ECO:0000256" key="10">
    <source>
        <dbReference type="ARBA" id="ARBA00023136"/>
    </source>
</evidence>
<dbReference type="Pfam" id="PF07714">
    <property type="entry name" value="PK_Tyr_Ser-Thr"/>
    <property type="match status" value="1"/>
</dbReference>
<keyword evidence="3" id="KW-0808">Transferase</keyword>
<keyword evidence="10 13" id="KW-0472">Membrane</keyword>
<evidence type="ECO:0000256" key="5">
    <source>
        <dbReference type="ARBA" id="ARBA00022729"/>
    </source>
</evidence>
<dbReference type="InterPro" id="IPR008271">
    <property type="entry name" value="Ser/Thr_kinase_AS"/>
</dbReference>
<dbReference type="Pfam" id="PF12819">
    <property type="entry name" value="Malectin_like"/>
    <property type="match status" value="1"/>
</dbReference>
<evidence type="ECO:0000256" key="4">
    <source>
        <dbReference type="ARBA" id="ARBA00022692"/>
    </source>
</evidence>
<dbReference type="InterPro" id="IPR011009">
    <property type="entry name" value="Kinase-like_dom_sf"/>
</dbReference>
<keyword evidence="6 12" id="KW-0547">Nucleotide-binding</keyword>
<evidence type="ECO:0000256" key="8">
    <source>
        <dbReference type="ARBA" id="ARBA00022840"/>
    </source>
</evidence>
<keyword evidence="8 12" id="KW-0067">ATP-binding</keyword>
<comment type="subcellular location">
    <subcellularLocation>
        <location evidence="1">Membrane</location>
        <topology evidence="1">Single-pass type I membrane protein</topology>
    </subcellularLocation>
</comment>
<dbReference type="PROSITE" id="PS50011">
    <property type="entry name" value="PROTEIN_KINASE_DOM"/>
    <property type="match status" value="1"/>
</dbReference>
<dbReference type="CDD" id="cd14066">
    <property type="entry name" value="STKc_IRAK"/>
    <property type="match status" value="1"/>
</dbReference>
<dbReference type="PANTHER" id="PTHR34590:SF5">
    <property type="entry name" value="OS04G0586500 PROTEIN"/>
    <property type="match status" value="1"/>
</dbReference>
<dbReference type="SMART" id="SM00220">
    <property type="entry name" value="S_TKc"/>
    <property type="match status" value="1"/>
</dbReference>
<dbReference type="InterPro" id="IPR000719">
    <property type="entry name" value="Prot_kinase_dom"/>
</dbReference>
<evidence type="ECO:0000256" key="2">
    <source>
        <dbReference type="ARBA" id="ARBA00022527"/>
    </source>
</evidence>
<dbReference type="FunFam" id="2.60.120.430:FF:000003">
    <property type="entry name" value="FERONIA receptor-like kinase"/>
    <property type="match status" value="1"/>
</dbReference>
<dbReference type="PANTHER" id="PTHR34590">
    <property type="entry name" value="OS03G0124300 PROTEIN-RELATED"/>
    <property type="match status" value="1"/>
</dbReference>
<accession>A0AAP0RG69</accession>
<dbReference type="PROSITE" id="PS00108">
    <property type="entry name" value="PROTEIN_KINASE_ST"/>
    <property type="match status" value="1"/>
</dbReference>
<keyword evidence="4 13" id="KW-0812">Transmembrane</keyword>
<dbReference type="FunFam" id="2.60.120.430:FF:000007">
    <property type="entry name" value="FERONIA receptor-like kinase"/>
    <property type="match status" value="1"/>
</dbReference>
<keyword evidence="9 13" id="KW-1133">Transmembrane helix</keyword>
<keyword evidence="5 14" id="KW-0732">Signal</keyword>
<evidence type="ECO:0000256" key="7">
    <source>
        <dbReference type="ARBA" id="ARBA00022777"/>
    </source>
</evidence>
<feature type="chain" id="PRO_5042930347" description="Protein kinase domain-containing protein" evidence="14">
    <location>
        <begin position="33"/>
        <end position="822"/>
    </location>
</feature>
<evidence type="ECO:0000259" key="15">
    <source>
        <dbReference type="PROSITE" id="PS50011"/>
    </source>
</evidence>
<feature type="domain" description="Protein kinase" evidence="15">
    <location>
        <begin position="523"/>
        <end position="801"/>
    </location>
</feature>
<dbReference type="Gene3D" id="1.10.510.10">
    <property type="entry name" value="Transferase(Phosphotransferase) domain 1"/>
    <property type="match status" value="1"/>
</dbReference>